<feature type="region of interest" description="Disordered" evidence="1">
    <location>
        <begin position="71"/>
        <end position="94"/>
    </location>
</feature>
<proteinExistence type="predicted"/>
<organism evidence="2">
    <name type="scientific">Helicoverpa armigera nucleopolyhedrovirus</name>
    <dbReference type="NCBI Taxonomy" id="51313"/>
    <lineage>
        <taxon>Viruses</taxon>
        <taxon>Viruses incertae sedis</taxon>
        <taxon>Naldaviricetes</taxon>
        <taxon>Lefavirales</taxon>
        <taxon>Baculoviridae</taxon>
        <taxon>Alphabaculovirus</taxon>
        <taxon>Alphabaculovirus helarmigerae</taxon>
    </lineage>
</organism>
<protein>
    <submittedName>
        <fullName evidence="2">Budded virus and occlusion-derived virus capsids protein 42</fullName>
    </submittedName>
</protein>
<evidence type="ECO:0000313" key="2">
    <source>
        <dbReference type="EMBL" id="AIY24959.1"/>
    </source>
</evidence>
<name>A0A0A1E6V0_9ABAC</name>
<reference evidence="2" key="1">
    <citation type="submission" date="2014-08" db="EMBL/GenBank/DDBJ databases">
        <authorList>
            <person name="Rakshit O."/>
            <person name="Jalali S.K."/>
            <person name="Shivalingaswamy T.M."/>
            <person name="Bhatnagar R."/>
            <person name="Ashika T.R."/>
        </authorList>
    </citation>
    <scope>NUCLEOTIDE SEQUENCE</scope>
    <source>
        <strain evidence="2">Faridkot</strain>
    </source>
</reference>
<dbReference type="EMBL" id="KM357526">
    <property type="protein sequence ID" value="AIY24959.1"/>
    <property type="molecule type" value="Genomic_DNA"/>
</dbReference>
<accession>A0A0A1E6V0</accession>
<evidence type="ECO:0000256" key="1">
    <source>
        <dbReference type="SAM" id="MobiDB-lite"/>
    </source>
</evidence>
<dbReference type="InterPro" id="IPR008562">
    <property type="entry name" value="AcMNPV_C42"/>
</dbReference>
<feature type="compositionally biased region" description="Low complexity" evidence="1">
    <location>
        <begin position="72"/>
        <end position="88"/>
    </location>
</feature>
<dbReference type="Pfam" id="PF05815">
    <property type="entry name" value="AcMNPV_Orf101"/>
    <property type="match status" value="1"/>
</dbReference>
<feature type="non-terminal residue" evidence="2">
    <location>
        <position position="369"/>
    </location>
</feature>
<sequence>MSGVMLFLEIENMKNKIDRRMNMSIWPKFFPLLVDANATLDLTLDELVDFLVTTARIAEIDRTDNNAALASQYTYPPSNTNNTQTSPTVEVSAQRQPSRGNLLNLFRTTLPEQQSHVSSNLTMLRSCCQRLLQHYTLNSTTSNEFYVKDIVACMIYLNKTPQYKPLFQLLETTMSEDYECMPAMSPIDMQNIVALLKNLLELPTSIIDFTNVKMLKITLGRVMNYPISRFPKIMLMQSSKLTRDKRCTIEELIMERADVISKLEPQCTNGQESKIPYCQDSDFIEELVRLMDDFSLQRMFYNAANSLFYTTMENYAVANCKFAPDDYNNIFKSMDNIREYSDATVTAQQLRSDSLNVQLTSTSSKRRRI</sequence>